<accession>A0ABY2YVY1</accession>
<sequence>MGDFALVGLNSADFKNHSNNCSFQTMHLTSQDSFIPRMIENAKHGDLVKGCFMFDIINNVRATKLPIIDDAINRLKKKPDADFNLSQTEFDLESIEPIELYDVKNYISTEMKLKKMSIINVLTS</sequence>
<reference evidence="1 2" key="1">
    <citation type="submission" date="2018-08" db="EMBL/GenBank/DDBJ databases">
        <title>Comparative genomics of wild bee and flower associated Lactobacillus reveals potential adaptation to the bee host.</title>
        <authorList>
            <person name="Vuong H.Q."/>
            <person name="Mcfrederick Q.S."/>
        </authorList>
    </citation>
    <scope>NUCLEOTIDE SEQUENCE [LARGE SCALE GENOMIC DNA]</scope>
    <source>
        <strain evidence="1 2">HV_04</strain>
    </source>
</reference>
<organism evidence="1 2">
    <name type="scientific">Apilactobacillus timberlakei</name>
    <dbReference type="NCBI Taxonomy" id="2008380"/>
    <lineage>
        <taxon>Bacteria</taxon>
        <taxon>Bacillati</taxon>
        <taxon>Bacillota</taxon>
        <taxon>Bacilli</taxon>
        <taxon>Lactobacillales</taxon>
        <taxon>Lactobacillaceae</taxon>
        <taxon>Apilactobacillus</taxon>
    </lineage>
</organism>
<evidence type="ECO:0000313" key="1">
    <source>
        <dbReference type="EMBL" id="TPR16139.1"/>
    </source>
</evidence>
<dbReference type="EMBL" id="QUAM01000001">
    <property type="protein sequence ID" value="TPR16139.1"/>
    <property type="molecule type" value="Genomic_DNA"/>
</dbReference>
<dbReference type="RefSeq" id="WP_105987392.1">
    <property type="nucleotide sequence ID" value="NZ_POST01000001.1"/>
</dbReference>
<protein>
    <submittedName>
        <fullName evidence="1">Uncharacterized protein</fullName>
    </submittedName>
</protein>
<proteinExistence type="predicted"/>
<keyword evidence="2" id="KW-1185">Reference proteome</keyword>
<gene>
    <name evidence="1" type="ORF">DY048_01365</name>
</gene>
<dbReference type="Proteomes" id="UP000767392">
    <property type="component" value="Unassembled WGS sequence"/>
</dbReference>
<comment type="caution">
    <text evidence="1">The sequence shown here is derived from an EMBL/GenBank/DDBJ whole genome shotgun (WGS) entry which is preliminary data.</text>
</comment>
<name>A0ABY2YVY1_9LACO</name>
<evidence type="ECO:0000313" key="2">
    <source>
        <dbReference type="Proteomes" id="UP000767392"/>
    </source>
</evidence>